<dbReference type="InParanoid" id="F4PFW8"/>
<dbReference type="AlphaFoldDB" id="F4PFW8"/>
<evidence type="ECO:0000259" key="1">
    <source>
        <dbReference type="Pfam" id="PF09861"/>
    </source>
</evidence>
<dbReference type="OrthoDB" id="10574018at2759"/>
<dbReference type="Pfam" id="PF09861">
    <property type="entry name" value="Lar_N"/>
    <property type="match status" value="1"/>
</dbReference>
<evidence type="ECO:0000313" key="3">
    <source>
        <dbReference type="Proteomes" id="UP000007241"/>
    </source>
</evidence>
<dbReference type="GO" id="GO:0050043">
    <property type="term" value="F:lactate racemase activity"/>
    <property type="evidence" value="ECO:0007669"/>
    <property type="project" value="InterPro"/>
</dbReference>
<dbReference type="Gene3D" id="3.40.50.11440">
    <property type="match status" value="1"/>
</dbReference>
<sequence>MVKIRQKFEAPRIDNIVDYLNDKLNQEKALQSIQPGQRVAIAVGSRGIDNIKEVVTTVVKKVQERKAVPFLIPAMGSHGGATAEGQEQILLDYELGQEHTGAPIHSSMECVQIGTVSDNIPVYFDLLASEADAIIVINRVKPHTNFKSDIESGILKMMTVGLGKQKGASVIHSHGIFGLKNLIPEMGKLVLEKMPIAFGVALVENAYDETAIIEILEPENLIEKEKNLLRKAKQLMPSLPVDDIDILLVEEMGKNISGTGMDPNIIGRIYVRGQEEPIRPDIKYIGVLDLTAESHGNACGIGYADLTTQALVDKINLDDTYMNLITAVFPNLAKIPITLPSEQELVNVALGFMEPLPIDEIRIVKVKNTLLLQEVEVSEAIWEEIKNDSRFELVNPSNTMYFDKHGCYQ</sequence>
<feature type="domain" description="LarA-like N-terminal" evidence="1">
    <location>
        <begin position="15"/>
        <end position="144"/>
    </location>
</feature>
<dbReference type="HOGENOM" id="CLU_055092_0_0_1"/>
<protein>
    <recommendedName>
        <fullName evidence="1">LarA-like N-terminal domain-containing protein</fullName>
    </recommendedName>
</protein>
<keyword evidence="3" id="KW-1185">Reference proteome</keyword>
<dbReference type="InterPro" id="IPR018657">
    <property type="entry name" value="LarA-like_N"/>
</dbReference>
<evidence type="ECO:0000313" key="2">
    <source>
        <dbReference type="EMBL" id="EGF75874.1"/>
    </source>
</evidence>
<reference evidence="2 3" key="1">
    <citation type="submission" date="2009-12" db="EMBL/GenBank/DDBJ databases">
        <title>The draft genome of Batrachochytrium dendrobatidis.</title>
        <authorList>
            <consortium name="US DOE Joint Genome Institute (JGI-PGF)"/>
            <person name="Kuo A."/>
            <person name="Salamov A."/>
            <person name="Schmutz J."/>
            <person name="Lucas S."/>
            <person name="Pitluck S."/>
            <person name="Rosenblum E."/>
            <person name="Stajich J."/>
            <person name="Eisen M."/>
            <person name="Grigoriev I.V."/>
        </authorList>
    </citation>
    <scope>NUCLEOTIDE SEQUENCE [LARGE SCALE GENOMIC DNA]</scope>
    <source>
        <strain evidence="3">JAM81 / FGSC 10211</strain>
    </source>
</reference>
<dbReference type="Proteomes" id="UP000007241">
    <property type="component" value="Unassembled WGS sequence"/>
</dbReference>
<dbReference type="OMA" id="VRIPMVM"/>
<dbReference type="EMBL" id="GL882973">
    <property type="protein sequence ID" value="EGF75874.1"/>
    <property type="molecule type" value="Genomic_DNA"/>
</dbReference>
<gene>
    <name evidence="2" type="ORF">BATDEDRAFT_93261</name>
</gene>
<name>F4PFW8_BATDJ</name>
<organism evidence="2 3">
    <name type="scientific">Batrachochytrium dendrobatidis (strain JAM81 / FGSC 10211)</name>
    <name type="common">Frog chytrid fungus</name>
    <dbReference type="NCBI Taxonomy" id="684364"/>
    <lineage>
        <taxon>Eukaryota</taxon>
        <taxon>Fungi</taxon>
        <taxon>Fungi incertae sedis</taxon>
        <taxon>Chytridiomycota</taxon>
        <taxon>Chytridiomycota incertae sedis</taxon>
        <taxon>Chytridiomycetes</taxon>
        <taxon>Rhizophydiales</taxon>
        <taxon>Rhizophydiales incertae sedis</taxon>
        <taxon>Batrachochytrium</taxon>
    </lineage>
</organism>
<accession>F4PFW8</accession>
<proteinExistence type="predicted"/>